<keyword evidence="1" id="KW-0479">Metal-binding</keyword>
<feature type="domain" description="CCHC-type" evidence="3">
    <location>
        <begin position="206"/>
        <end position="219"/>
    </location>
</feature>
<reference evidence="4" key="1">
    <citation type="journal article" date="2021" name="Nat. Commun.">
        <title>Genomic analyses provide insights into spinach domestication and the genetic basis of agronomic traits.</title>
        <authorList>
            <person name="Cai X."/>
            <person name="Sun X."/>
            <person name="Xu C."/>
            <person name="Sun H."/>
            <person name="Wang X."/>
            <person name="Ge C."/>
            <person name="Zhang Z."/>
            <person name="Wang Q."/>
            <person name="Fei Z."/>
            <person name="Jiao C."/>
            <person name="Wang Q."/>
        </authorList>
    </citation>
    <scope>NUCLEOTIDE SEQUENCE [LARGE SCALE GENOMIC DNA]</scope>
    <source>
        <strain evidence="4">cv. Varoflay</strain>
    </source>
</reference>
<feature type="region of interest" description="Disordered" evidence="2">
    <location>
        <begin position="385"/>
        <end position="428"/>
    </location>
</feature>
<dbReference type="Pfam" id="PF14392">
    <property type="entry name" value="zf-CCHC_4"/>
    <property type="match status" value="1"/>
</dbReference>
<organism evidence="4 5">
    <name type="scientific">Spinacia oleracea</name>
    <name type="common">Spinach</name>
    <dbReference type="NCBI Taxonomy" id="3562"/>
    <lineage>
        <taxon>Eukaryota</taxon>
        <taxon>Viridiplantae</taxon>
        <taxon>Streptophyta</taxon>
        <taxon>Embryophyta</taxon>
        <taxon>Tracheophyta</taxon>
        <taxon>Spermatophyta</taxon>
        <taxon>Magnoliopsida</taxon>
        <taxon>eudicotyledons</taxon>
        <taxon>Gunneridae</taxon>
        <taxon>Pentapetalae</taxon>
        <taxon>Caryophyllales</taxon>
        <taxon>Chenopodiaceae</taxon>
        <taxon>Chenopodioideae</taxon>
        <taxon>Anserineae</taxon>
        <taxon>Spinacia</taxon>
    </lineage>
</organism>
<keyword evidence="4" id="KW-1185">Reference proteome</keyword>
<evidence type="ECO:0000259" key="3">
    <source>
        <dbReference type="PROSITE" id="PS50158"/>
    </source>
</evidence>
<dbReference type="InterPro" id="IPR025558">
    <property type="entry name" value="DUF4283"/>
</dbReference>
<evidence type="ECO:0000256" key="2">
    <source>
        <dbReference type="SAM" id="MobiDB-lite"/>
    </source>
</evidence>
<evidence type="ECO:0000313" key="4">
    <source>
        <dbReference type="Proteomes" id="UP000813463"/>
    </source>
</evidence>
<dbReference type="PANTHER" id="PTHR31286">
    <property type="entry name" value="GLYCINE-RICH CELL WALL STRUCTURAL PROTEIN 1.8-LIKE"/>
    <property type="match status" value="1"/>
</dbReference>
<dbReference type="RefSeq" id="XP_021847415.2">
    <property type="nucleotide sequence ID" value="XM_021991723.2"/>
</dbReference>
<dbReference type="PANTHER" id="PTHR31286:SF153">
    <property type="entry name" value="DUF4283 DOMAIN PROTEIN"/>
    <property type="match status" value="1"/>
</dbReference>
<protein>
    <recommendedName>
        <fullName evidence="3">CCHC-type domain-containing protein</fullName>
    </recommendedName>
</protein>
<dbReference type="InterPro" id="IPR001878">
    <property type="entry name" value="Znf_CCHC"/>
</dbReference>
<keyword evidence="1" id="KW-0862">Zinc</keyword>
<dbReference type="InterPro" id="IPR025836">
    <property type="entry name" value="Zn_knuckle_CX2CX4HX4C"/>
</dbReference>
<evidence type="ECO:0000256" key="1">
    <source>
        <dbReference type="PROSITE-ProRule" id="PRU00047"/>
    </source>
</evidence>
<dbReference type="GO" id="GO:0003676">
    <property type="term" value="F:nucleic acid binding"/>
    <property type="evidence" value="ECO:0007669"/>
    <property type="project" value="InterPro"/>
</dbReference>
<evidence type="ECO:0000313" key="5">
    <source>
        <dbReference type="RefSeq" id="XP_021847415.2"/>
    </source>
</evidence>
<dbReference type="GO" id="GO:0008270">
    <property type="term" value="F:zinc ion binding"/>
    <property type="evidence" value="ECO:0007669"/>
    <property type="project" value="UniProtKB-KW"/>
</dbReference>
<accession>A0A9R0IEY0</accession>
<proteinExistence type="predicted"/>
<dbReference type="Proteomes" id="UP000813463">
    <property type="component" value="Chromosome 1"/>
</dbReference>
<name>A0A9R0IEY0_SPIOL</name>
<feature type="compositionally biased region" description="Basic and acidic residues" evidence="2">
    <location>
        <begin position="391"/>
        <end position="405"/>
    </location>
</feature>
<dbReference type="GeneID" id="110787152"/>
<reference evidence="5" key="2">
    <citation type="submission" date="2025-08" db="UniProtKB">
        <authorList>
            <consortium name="RefSeq"/>
        </authorList>
    </citation>
    <scope>IDENTIFICATION</scope>
    <source>
        <tissue evidence="5">Leaf</tissue>
    </source>
</reference>
<keyword evidence="1" id="KW-0863">Zinc-finger</keyword>
<dbReference type="InterPro" id="IPR040256">
    <property type="entry name" value="At4g02000-like"/>
</dbReference>
<dbReference type="KEGG" id="soe:110787152"/>
<dbReference type="AlphaFoldDB" id="A0A9R0IEY0"/>
<dbReference type="Pfam" id="PF14111">
    <property type="entry name" value="DUF4283"/>
    <property type="match status" value="1"/>
</dbReference>
<gene>
    <name evidence="5" type="primary">LOC110787152</name>
</gene>
<sequence length="456" mass="51282">MAEEITNRRSTLRLDNDEDEVIDLRTVASDNSKDNFDLLLIGKLVSDRPFNVEAFRRTMMNVWSPEHGLVIRVLGPYLFGFQFFHWRDKEKVFHGRPWCWDNKLILMKEVEENEQPDQIVLSTSPFWVHVKNLPFSRRSDSDVAATVAGVGEVMEIESDVLGLERFRRVRIMVDITKPLRRLKRLIDKGGREVKVEFAYERLPFICFACGILGHSERDCSRVSEEEKRKELGWGLFLRASPCKGRGKYVKEMEAITSGREVLFVTKEKNEKGRCGVGARRELFVDGKQTGRPLLGVEEGKVGKKLVEGEKRVEQQVEEVIRCVVQGHESEGKEVTELPVMSNEVEKVGSEVAGKDHVAAPVILFSMGAGGEKSHGGGKSWKRFNRQKSAVKRSEKEELVGAEKGQEGVLSVGEKRDRHGDSGMVDVESSGKIVTVSNSITGLRMAVAVDGQSRPAQ</sequence>
<dbReference type="PROSITE" id="PS50158">
    <property type="entry name" value="ZF_CCHC"/>
    <property type="match status" value="1"/>
</dbReference>